<gene>
    <name evidence="1" type="ORF">DERYTH_LOCUS26617</name>
</gene>
<evidence type="ECO:0000313" key="1">
    <source>
        <dbReference type="EMBL" id="CAG8818389.1"/>
    </source>
</evidence>
<organism evidence="1 2">
    <name type="scientific">Dentiscutata erythropus</name>
    <dbReference type="NCBI Taxonomy" id="1348616"/>
    <lineage>
        <taxon>Eukaryota</taxon>
        <taxon>Fungi</taxon>
        <taxon>Fungi incertae sedis</taxon>
        <taxon>Mucoromycota</taxon>
        <taxon>Glomeromycotina</taxon>
        <taxon>Glomeromycetes</taxon>
        <taxon>Diversisporales</taxon>
        <taxon>Gigasporaceae</taxon>
        <taxon>Dentiscutata</taxon>
    </lineage>
</organism>
<dbReference type="Proteomes" id="UP000789405">
    <property type="component" value="Unassembled WGS sequence"/>
</dbReference>
<dbReference type="EMBL" id="CAJVPY010056475">
    <property type="protein sequence ID" value="CAG8818389.1"/>
    <property type="molecule type" value="Genomic_DNA"/>
</dbReference>
<dbReference type="AlphaFoldDB" id="A0A9N9KCB7"/>
<proteinExistence type="predicted"/>
<feature type="non-terminal residue" evidence="1">
    <location>
        <position position="68"/>
    </location>
</feature>
<sequence length="68" mass="7936">DEQGTRARNIPIIMLDHPIPFRDNVRDDILCASQEMEPDVNNRCIILHRSIICRLSRDNENSLVDKHL</sequence>
<accession>A0A9N9KCB7</accession>
<name>A0A9N9KCB7_9GLOM</name>
<keyword evidence="2" id="KW-1185">Reference proteome</keyword>
<evidence type="ECO:0000313" key="2">
    <source>
        <dbReference type="Proteomes" id="UP000789405"/>
    </source>
</evidence>
<reference evidence="1" key="1">
    <citation type="submission" date="2021-06" db="EMBL/GenBank/DDBJ databases">
        <authorList>
            <person name="Kallberg Y."/>
            <person name="Tangrot J."/>
            <person name="Rosling A."/>
        </authorList>
    </citation>
    <scope>NUCLEOTIDE SEQUENCE</scope>
    <source>
        <strain evidence="1">MA453B</strain>
    </source>
</reference>
<protein>
    <submittedName>
        <fullName evidence="1">4136_t:CDS:1</fullName>
    </submittedName>
</protein>
<comment type="caution">
    <text evidence="1">The sequence shown here is derived from an EMBL/GenBank/DDBJ whole genome shotgun (WGS) entry which is preliminary data.</text>
</comment>